<dbReference type="AlphaFoldDB" id="A0A174BQQ2"/>
<sequence>MKALEIGNVKITSGFWKEYQELILKKVIPYQWDILNDKVKGIEKSHAIDNFRIAAGISNDKFYGEAYQDSDLYKWLEAVGNALQVENNIELEKKADEVIDLLEGAQEEDGYLNTYFQLVEPEKKWSNILECHELYCAGHLIEAAIAYYKGTGKDKILKIACKLADCINEKFGPEEWKMHGYPGHQELELALVKLYDLTNENKYLKLAEYFIDMRGTNQFFEEEFIKRKRICHWTKCKVEEPNRRYNQFPYQEYNQFHQPVRMQKKATGHAVRAVYMYTAMADLAYHNGDKELLDSCKSLWDNITNKQIYINGSIGSTPSGEAFTKDYDLPNDTNYSETCAALGMIFFTFKMLQNFEQSCYADTIEYIFYNAVLSGLGLDGEHFFYANPMEMLPRRSKDNPERNHLKSVRQQWYACSCCPPNIARTLAGLGKYIYGLEEDESILYVNQFINSEATVERNGKQYQVKLETQFPLNGIISITISGKDCSKIAIRHPAWSSGVKVKKNGREIFCERSESGYILVDLDTQEINRIDLEFQMEPIVIAANRKISYDARKAAIIMGPLLYCFESIDNGSEIEELGLYAQGELETKRNSIAGKEINTIYAKGTRRRELEGDTLYGVYQEMKEDVKLTAIPYFLWNNRGEGEMKVWIPVE</sequence>
<evidence type="ECO:0000313" key="4">
    <source>
        <dbReference type="EMBL" id="CUO02015.1"/>
    </source>
</evidence>
<accession>A0A174BQQ2</accession>
<dbReference type="InterPro" id="IPR012878">
    <property type="entry name" value="Beta-AFase-like_GH127_cat"/>
</dbReference>
<dbReference type="EMBL" id="CYZP01000012">
    <property type="protein sequence ID" value="CUO02015.1"/>
    <property type="molecule type" value="Genomic_DNA"/>
</dbReference>
<feature type="domain" description="Non-reducing end beta-L-arabinofuranosidase-like GH127 C-terminal" evidence="3">
    <location>
        <begin position="540"/>
        <end position="649"/>
    </location>
</feature>
<feature type="domain" description="Non-reducing end beta-L-arabinofuranosidase-like GH127 catalytic" evidence="1">
    <location>
        <begin position="8"/>
        <end position="430"/>
    </location>
</feature>
<dbReference type="InterPro" id="IPR049049">
    <property type="entry name" value="Beta-AFase-like_GH127_C"/>
</dbReference>
<evidence type="ECO:0000259" key="3">
    <source>
        <dbReference type="Pfam" id="PF20737"/>
    </source>
</evidence>
<gene>
    <name evidence="4" type="ORF">ERS852476_01679</name>
</gene>
<evidence type="ECO:0000259" key="1">
    <source>
        <dbReference type="Pfam" id="PF07944"/>
    </source>
</evidence>
<dbReference type="SUPFAM" id="SSF48208">
    <property type="entry name" value="Six-hairpin glycosidases"/>
    <property type="match status" value="1"/>
</dbReference>
<dbReference type="Pfam" id="PF07944">
    <property type="entry name" value="Beta-AFase-like_GH127_cat"/>
    <property type="match status" value="1"/>
</dbReference>
<dbReference type="InterPro" id="IPR049174">
    <property type="entry name" value="Beta-AFase-like"/>
</dbReference>
<dbReference type="Proteomes" id="UP000095645">
    <property type="component" value="Unassembled WGS sequence"/>
</dbReference>
<dbReference type="PANTHER" id="PTHR43465:SF2">
    <property type="entry name" value="DUF1680 DOMAIN PROTEIN (AFU_ORTHOLOGUE AFUA_1G08910)"/>
    <property type="match status" value="1"/>
</dbReference>
<feature type="domain" description="Non-reducing end beta-L-arabinofuranosidase-like GH127 middle" evidence="2">
    <location>
        <begin position="443"/>
        <end position="536"/>
    </location>
</feature>
<reference evidence="4 5" key="1">
    <citation type="submission" date="2015-09" db="EMBL/GenBank/DDBJ databases">
        <authorList>
            <consortium name="Pathogen Informatics"/>
        </authorList>
    </citation>
    <scope>NUCLEOTIDE SEQUENCE [LARGE SCALE GENOMIC DNA]</scope>
    <source>
        <strain evidence="4 5">2789STDY5834861</strain>
    </source>
</reference>
<dbReference type="InterPro" id="IPR049046">
    <property type="entry name" value="Beta-AFase-like_GH127_middle"/>
</dbReference>
<proteinExistence type="predicted"/>
<evidence type="ECO:0000313" key="5">
    <source>
        <dbReference type="Proteomes" id="UP000095645"/>
    </source>
</evidence>
<dbReference type="Pfam" id="PF20737">
    <property type="entry name" value="Glyco_hydro127C"/>
    <property type="match status" value="1"/>
</dbReference>
<dbReference type="GO" id="GO:0005975">
    <property type="term" value="P:carbohydrate metabolic process"/>
    <property type="evidence" value="ECO:0007669"/>
    <property type="project" value="InterPro"/>
</dbReference>
<protein>
    <submittedName>
        <fullName evidence="4">Uncharacterized protein conserved in bacteria</fullName>
    </submittedName>
</protein>
<dbReference type="RefSeq" id="WP_055057958.1">
    <property type="nucleotide sequence ID" value="NZ_CYZP01000012.1"/>
</dbReference>
<name>A0A174BQQ2_9FIRM</name>
<dbReference type="PANTHER" id="PTHR43465">
    <property type="entry name" value="DUF1680 DOMAIN PROTEIN (AFU_ORTHOLOGUE AFUA_1G08910)"/>
    <property type="match status" value="1"/>
</dbReference>
<dbReference type="Pfam" id="PF20736">
    <property type="entry name" value="Glyco_hydro127M"/>
    <property type="match status" value="1"/>
</dbReference>
<organism evidence="4 5">
    <name type="scientific">Blautia obeum</name>
    <dbReference type="NCBI Taxonomy" id="40520"/>
    <lineage>
        <taxon>Bacteria</taxon>
        <taxon>Bacillati</taxon>
        <taxon>Bacillota</taxon>
        <taxon>Clostridia</taxon>
        <taxon>Lachnospirales</taxon>
        <taxon>Lachnospiraceae</taxon>
        <taxon>Blautia</taxon>
    </lineage>
</organism>
<dbReference type="InterPro" id="IPR008928">
    <property type="entry name" value="6-hairpin_glycosidase_sf"/>
</dbReference>
<evidence type="ECO:0000259" key="2">
    <source>
        <dbReference type="Pfam" id="PF20736"/>
    </source>
</evidence>